<dbReference type="Gene3D" id="1.10.20.10">
    <property type="entry name" value="Histone, subunit A"/>
    <property type="match status" value="1"/>
</dbReference>
<gene>
    <name evidence="11" type="primary">SPT7_1</name>
    <name evidence="11" type="ORF">GRS66_000285</name>
</gene>
<feature type="compositionally biased region" description="Polar residues" evidence="9">
    <location>
        <begin position="362"/>
        <end position="376"/>
    </location>
</feature>
<feature type="region of interest" description="Disordered" evidence="9">
    <location>
        <begin position="565"/>
        <end position="724"/>
    </location>
</feature>
<reference evidence="11 12" key="1">
    <citation type="journal article" date="2019" name="BMC Genomics">
        <title>Chromosome level assembly and comparative genome analysis confirm lager-brewing yeasts originated from a single hybridization.</title>
        <authorList>
            <person name="Salazar A.N."/>
            <person name="Gorter de Vries A.R."/>
            <person name="van den Broek M."/>
            <person name="Brouwers N."/>
            <person name="de la Torre Cortes P."/>
            <person name="Kuijpers N.G.A."/>
            <person name="Daran J.G."/>
            <person name="Abeel T."/>
        </authorList>
    </citation>
    <scope>NUCLEOTIDE SEQUENCE [LARGE SCALE GENOMIC DNA]</scope>
    <source>
        <strain evidence="11 12">CBS 1483</strain>
    </source>
</reference>
<evidence type="ECO:0000256" key="7">
    <source>
        <dbReference type="ARBA" id="ARBA00093633"/>
    </source>
</evidence>
<dbReference type="GO" id="GO:0006357">
    <property type="term" value="P:regulation of transcription by RNA polymerase II"/>
    <property type="evidence" value="ECO:0007669"/>
    <property type="project" value="UniProtKB-ARBA"/>
</dbReference>
<feature type="compositionally biased region" description="Basic and acidic residues" evidence="9">
    <location>
        <begin position="593"/>
        <end position="634"/>
    </location>
</feature>
<feature type="compositionally biased region" description="Basic and acidic residues" evidence="9">
    <location>
        <begin position="250"/>
        <end position="260"/>
    </location>
</feature>
<evidence type="ECO:0000256" key="8">
    <source>
        <dbReference type="PROSITE-ProRule" id="PRU00035"/>
    </source>
</evidence>
<feature type="compositionally biased region" description="Basic and acidic residues" evidence="9">
    <location>
        <begin position="648"/>
        <end position="697"/>
    </location>
</feature>
<dbReference type="PRINTS" id="PR00503">
    <property type="entry name" value="BROMODOMAIN"/>
</dbReference>
<protein>
    <recommendedName>
        <fullName evidence="7">SAGA complex subunit Spt7</fullName>
    </recommendedName>
</protein>
<dbReference type="OrthoDB" id="21449at2759"/>
<dbReference type="GO" id="GO:0046695">
    <property type="term" value="C:SLIK (SAGA-like) complex"/>
    <property type="evidence" value="ECO:0007669"/>
    <property type="project" value="InterPro"/>
</dbReference>
<dbReference type="SMART" id="SM00297">
    <property type="entry name" value="BROMO"/>
    <property type="match status" value="1"/>
</dbReference>
<feature type="compositionally biased region" description="Polar residues" evidence="9">
    <location>
        <begin position="1316"/>
        <end position="1332"/>
    </location>
</feature>
<keyword evidence="6" id="KW-0539">Nucleus</keyword>
<evidence type="ECO:0000256" key="9">
    <source>
        <dbReference type="SAM" id="MobiDB-lite"/>
    </source>
</evidence>
<sequence length="1332" mass="152454">MTERIPIKNYQRTNAKALLKLTEKLFNKNFFDLYLTSQQLVVLEYLLSISSEEDKLKAWDYFLKGNIALNVEKSFPLTQEEEHHGAVSPAVGTRSDDVSSQTIKDNNNTNTNTSISNENHVENEIEDKGDNAIANEDNFVNNDESDNVEEDLFKLDLEDLKQQISGTRFIGNLSLKIRYVLWQCAIDYIYCDRNEFGDENDTEYTLLDVEEKEEEEIGKNEKPQNKEGISKFAEDEDYDEEDENYDEDSTDIKNVDDPPKNLDSISSSNIEIDDERRLVLNISISKETLSKLKTNNVEEIMGNWNKIYHSFEYDKETMIKRLKLEESDKMIEKGKKKRSRSDLEAATDEQDRENTNDEPDTNQKLPTPEGSTFSDTGNKRPKQNNIDLTVNLGIENLSLKHLLSSIQQKKSQLGISDYELKHLIMDVRKNRSKWTSDERIGQEELYEACEKVVLELRNYTEHSTPFLNKVSKREAPNYHQIIKKSMDLNTVLKKLKSFQYDSKQEFVDDIMLIWKNCLTYNSDPSHFLRGHAIAMQKKSLQLIPMIPNITIRNRADLEKEIEDMEKDKDYELDEEEEVAGSGRKGLNMGAHMLAKENGKVSEKDSSKTVKDEAPTNDDKLTSVIPEGEKEKDKTASSTVTVHGNVNKNEIKENGKNEEQDMVEESSKTEDASKDADAAKKDTEDGLQDKTAENKEAGENNEEEEDDDDEDEDEDMVDSQSYLLEKDDDRDDLEISVWKTVTAKVRAEICLKRTEYFKNGKLNSDSEAFLKNPQRMKRFDQLFLEYKEQKALESYRQKIEQNSIMKNGFGTVLKQEDDDQLQFHNDHSLNGNEAFEKQPNDIELDDTRFLQEYDISNAIPDIVYEGVNTKTLDKMEDASVDRMLQNGINKQSRFLANKDLGLTPKMNQNITLIQQIRHICHKISLIRMLQSPLSAQNSRSNPNAFLNNHIYNYTIIDDSLDIDPVSQLPTHDYKNNRELIWKFMHKNISKVAMANGFETAHPSAINMLTEIAGDYLSNLIKTLKLHHETNSLNRGTNVEMLQTTLLENGINRPDDLFSYVESEFGKKTKKLQDIKQKLESFLRALLRPTLQELSERNFEDESQSFFTGDFASELTGEDFFGFRELGLEKEFGVLSSSVPLQLLTTQFQTVDGETKVQAKKIQPEESDSIVYKKITKGMLDAGSFWNTLLPLLQKDYERSKAYIAKQSKSSANDKASITSTEDHSFALLEEDQFVSKKTATKARLPPTGKISTTYKKKPIASAFILPEEDLENDVKADPTTIVNAKVGAENDGDSSLFLRTPQPLDPLDMDDAFDDTNMGSNSSFSLSLPRLNQ</sequence>
<evidence type="ECO:0000256" key="6">
    <source>
        <dbReference type="ARBA" id="ARBA00023242"/>
    </source>
</evidence>
<organism evidence="11 12">
    <name type="scientific">Saccharomyces pastorianus</name>
    <name type="common">Lager yeast</name>
    <name type="synonym">Saccharomyces cerevisiae x Saccharomyces eubayanus</name>
    <dbReference type="NCBI Taxonomy" id="27292"/>
    <lineage>
        <taxon>Eukaryota</taxon>
        <taxon>Fungi</taxon>
        <taxon>Dikarya</taxon>
        <taxon>Ascomycota</taxon>
        <taxon>Saccharomycotina</taxon>
        <taxon>Saccharomycetes</taxon>
        <taxon>Saccharomycetales</taxon>
        <taxon>Saccharomycetaceae</taxon>
        <taxon>Saccharomyces</taxon>
    </lineage>
</organism>
<evidence type="ECO:0000259" key="10">
    <source>
        <dbReference type="PROSITE" id="PS50014"/>
    </source>
</evidence>
<feature type="compositionally biased region" description="Acidic residues" evidence="9">
    <location>
        <begin position="234"/>
        <end position="249"/>
    </location>
</feature>
<feature type="region of interest" description="Disordered" evidence="9">
    <location>
        <begin position="80"/>
        <end position="115"/>
    </location>
</feature>
<evidence type="ECO:0000256" key="4">
    <source>
        <dbReference type="ARBA" id="ARBA00023117"/>
    </source>
</evidence>
<keyword evidence="5" id="KW-0804">Transcription</keyword>
<evidence type="ECO:0000313" key="11">
    <source>
        <dbReference type="EMBL" id="QID78084.1"/>
    </source>
</evidence>
<evidence type="ECO:0000256" key="3">
    <source>
        <dbReference type="ARBA" id="ARBA00023015"/>
    </source>
</evidence>
<feature type="domain" description="Bromo" evidence="10">
    <location>
        <begin position="458"/>
        <end position="528"/>
    </location>
</feature>
<dbReference type="GO" id="GO:0046982">
    <property type="term" value="F:protein heterodimerization activity"/>
    <property type="evidence" value="ECO:0007669"/>
    <property type="project" value="InterPro"/>
</dbReference>
<dbReference type="Pfam" id="PF00439">
    <property type="entry name" value="Bromodomain"/>
    <property type="match status" value="1"/>
</dbReference>
<feature type="region of interest" description="Disordered" evidence="9">
    <location>
        <begin position="1300"/>
        <end position="1332"/>
    </location>
</feature>
<dbReference type="Gene3D" id="1.20.920.10">
    <property type="entry name" value="Bromodomain-like"/>
    <property type="match status" value="1"/>
</dbReference>
<dbReference type="EMBL" id="CP048984">
    <property type="protein sequence ID" value="QID78084.1"/>
    <property type="molecule type" value="Genomic_DNA"/>
</dbReference>
<dbReference type="FunFam" id="1.20.920.10:FF:000032">
    <property type="entry name" value="Transcriptional activator spt7"/>
    <property type="match status" value="1"/>
</dbReference>
<dbReference type="InterPro" id="IPR036427">
    <property type="entry name" value="Bromodomain-like_sf"/>
</dbReference>
<accession>A0A6C1DPH4</accession>
<dbReference type="CDD" id="cd22927">
    <property type="entry name" value="HFD_SPT7"/>
    <property type="match status" value="1"/>
</dbReference>
<evidence type="ECO:0000313" key="12">
    <source>
        <dbReference type="Proteomes" id="UP000501346"/>
    </source>
</evidence>
<dbReference type="GO" id="GO:0005634">
    <property type="term" value="C:nucleus"/>
    <property type="evidence" value="ECO:0007669"/>
    <property type="project" value="UniProtKB-SubCell"/>
</dbReference>
<feature type="region of interest" description="Disordered" evidence="9">
    <location>
        <begin position="209"/>
        <end position="268"/>
    </location>
</feature>
<feature type="region of interest" description="Disordered" evidence="9">
    <location>
        <begin position="331"/>
        <end position="384"/>
    </location>
</feature>
<feature type="compositionally biased region" description="Acidic residues" evidence="9">
    <location>
        <begin position="345"/>
        <end position="360"/>
    </location>
</feature>
<evidence type="ECO:0000256" key="1">
    <source>
        <dbReference type="ARBA" id="ARBA00004123"/>
    </source>
</evidence>
<dbReference type="InterPro" id="IPR018359">
    <property type="entry name" value="Bromodomain_CS"/>
</dbReference>
<dbReference type="InterPro" id="IPR037782">
    <property type="entry name" value="Spt7"/>
</dbReference>
<feature type="compositionally biased region" description="Basic and acidic residues" evidence="9">
    <location>
        <begin position="217"/>
        <end position="233"/>
    </location>
</feature>
<feature type="compositionally biased region" description="Low complexity" evidence="9">
    <location>
        <begin position="106"/>
        <end position="115"/>
    </location>
</feature>
<dbReference type="InterPro" id="IPR001487">
    <property type="entry name" value="Bromodomain"/>
</dbReference>
<keyword evidence="12" id="KW-1185">Reference proteome</keyword>
<dbReference type="CDD" id="cd05510">
    <property type="entry name" value="Bromo_SPT7_like"/>
    <property type="match status" value="1"/>
</dbReference>
<dbReference type="PANTHER" id="PTHR47343:SF1">
    <property type="entry name" value="TRANSCRIPTIONAL ACTIVATOR SPT7"/>
    <property type="match status" value="1"/>
</dbReference>
<dbReference type="InterPro" id="IPR009072">
    <property type="entry name" value="Histone-fold"/>
</dbReference>
<feature type="compositionally biased region" description="Polar residues" evidence="9">
    <location>
        <begin position="635"/>
        <end position="645"/>
    </location>
</feature>
<dbReference type="GO" id="GO:0000124">
    <property type="term" value="C:SAGA complex"/>
    <property type="evidence" value="ECO:0007669"/>
    <property type="project" value="InterPro"/>
</dbReference>
<dbReference type="GO" id="GO:0005198">
    <property type="term" value="F:structural molecule activity"/>
    <property type="evidence" value="ECO:0007669"/>
    <property type="project" value="TreeGrafter"/>
</dbReference>
<dbReference type="PANTHER" id="PTHR47343">
    <property type="entry name" value="TRANSCRIPTIONAL ACTIVATOR SPT7"/>
    <property type="match status" value="1"/>
</dbReference>
<evidence type="ECO:0000256" key="2">
    <source>
        <dbReference type="ARBA" id="ARBA00022553"/>
    </source>
</evidence>
<dbReference type="PROSITE" id="PS50014">
    <property type="entry name" value="BROMODOMAIN_2"/>
    <property type="match status" value="1"/>
</dbReference>
<keyword evidence="2" id="KW-0597">Phosphoprotein</keyword>
<dbReference type="FunFam" id="1.10.20.10:FF:000101">
    <property type="entry name" value="Transcriptional activator SPT7"/>
    <property type="match status" value="1"/>
</dbReference>
<evidence type="ECO:0000256" key="5">
    <source>
        <dbReference type="ARBA" id="ARBA00023163"/>
    </source>
</evidence>
<feature type="compositionally biased region" description="Acidic residues" evidence="9">
    <location>
        <begin position="698"/>
        <end position="716"/>
    </location>
</feature>
<name>A0A6C1DPH4_SACPS</name>
<dbReference type="SUPFAM" id="SSF47370">
    <property type="entry name" value="Bromodomain"/>
    <property type="match status" value="1"/>
</dbReference>
<dbReference type="Proteomes" id="UP000501346">
    <property type="component" value="Chromosome ScII"/>
</dbReference>
<feature type="compositionally biased region" description="Acidic residues" evidence="9">
    <location>
        <begin position="565"/>
        <end position="578"/>
    </location>
</feature>
<keyword evidence="4 8" id="KW-0103">Bromodomain</keyword>
<comment type="subcellular location">
    <subcellularLocation>
        <location evidence="1">Nucleus</location>
    </subcellularLocation>
</comment>
<proteinExistence type="predicted"/>
<keyword evidence="3" id="KW-0805">Transcription regulation</keyword>
<dbReference type="GO" id="GO:0006325">
    <property type="term" value="P:chromatin organization"/>
    <property type="evidence" value="ECO:0007669"/>
    <property type="project" value="UniProtKB-ARBA"/>
</dbReference>
<dbReference type="PROSITE" id="PS00633">
    <property type="entry name" value="BROMODOMAIN_1"/>
    <property type="match status" value="1"/>
</dbReference>